<comment type="caution">
    <text evidence="6">The sequence shown here is derived from an EMBL/GenBank/DDBJ whole genome shotgun (WGS) entry which is preliminary data.</text>
</comment>
<name>A0A086J4E9_NEMA1</name>
<evidence type="ECO:0000313" key="6">
    <source>
        <dbReference type="EMBL" id="KFG27017.1"/>
    </source>
</evidence>
<evidence type="ECO:0000256" key="5">
    <source>
        <dbReference type="ARBA" id="ARBA00023014"/>
    </source>
</evidence>
<dbReference type="Proteomes" id="UP000054524">
    <property type="component" value="Unassembled WGS sequence"/>
</dbReference>
<dbReference type="Pfam" id="PF10609">
    <property type="entry name" value="ParA"/>
    <property type="match status" value="1"/>
</dbReference>
<keyword evidence="5" id="KW-0411">Iron-sulfur</keyword>
<evidence type="ECO:0000256" key="3">
    <source>
        <dbReference type="ARBA" id="ARBA00022840"/>
    </source>
</evidence>
<dbReference type="GeneID" id="77675061"/>
<dbReference type="GO" id="GO:0140663">
    <property type="term" value="F:ATP-dependent FeS chaperone activity"/>
    <property type="evidence" value="ECO:0007669"/>
    <property type="project" value="InterPro"/>
</dbReference>
<proteinExistence type="predicted"/>
<dbReference type="GO" id="GO:0051536">
    <property type="term" value="F:iron-sulfur cluster binding"/>
    <property type="evidence" value="ECO:0007669"/>
    <property type="project" value="UniProtKB-KW"/>
</dbReference>
<accession>A0A086J4E9</accession>
<gene>
    <name evidence="6" type="ORF">NESG_00088</name>
</gene>
<dbReference type="HOGENOM" id="CLU_024839_0_1_1"/>
<dbReference type="GO" id="GO:0005524">
    <property type="term" value="F:ATP binding"/>
    <property type="evidence" value="ECO:0007669"/>
    <property type="project" value="UniProtKB-KW"/>
</dbReference>
<keyword evidence="4" id="KW-0408">Iron</keyword>
<keyword evidence="7" id="KW-1185">Reference proteome</keyword>
<dbReference type="SUPFAM" id="SSF52540">
    <property type="entry name" value="P-loop containing nucleoside triphosphate hydrolases"/>
    <property type="match status" value="1"/>
</dbReference>
<evidence type="ECO:0000313" key="7">
    <source>
        <dbReference type="Proteomes" id="UP000054524"/>
    </source>
</evidence>
<keyword evidence="3" id="KW-0067">ATP-binding</keyword>
<keyword evidence="1" id="KW-0479">Metal-binding</keyword>
<dbReference type="Gene3D" id="3.40.50.300">
    <property type="entry name" value="P-loop containing nucleotide triphosphate hydrolases"/>
    <property type="match status" value="1"/>
</dbReference>
<dbReference type="InterPro" id="IPR019591">
    <property type="entry name" value="Mrp/NBP35_ATP-bd"/>
</dbReference>
<evidence type="ECO:0000256" key="4">
    <source>
        <dbReference type="ARBA" id="ARBA00023004"/>
    </source>
</evidence>
<reference evidence="6 7" key="1">
    <citation type="journal article" date="2014" name="Genome Announc.">
        <title>Genome Sequence of the Microsporidian Species Nematocida sp1 Strain ERTm6 (ATCC PRA-372).</title>
        <authorList>
            <person name="Bakowski M.A."/>
            <person name="Priest M."/>
            <person name="Young S."/>
            <person name="Cuomo C.A."/>
            <person name="Troemel E.R."/>
        </authorList>
    </citation>
    <scope>NUCLEOTIDE SEQUENCE [LARGE SCALE GENOMIC DNA]</scope>
    <source>
        <strain evidence="6 7">ERTm6</strain>
    </source>
</reference>
<organism evidence="6 7">
    <name type="scientific">Nematocida ausubeli (strain ATCC PRA-371 / ERTm2)</name>
    <name type="common">Nematode killer fungus</name>
    <dbReference type="NCBI Taxonomy" id="1913371"/>
    <lineage>
        <taxon>Eukaryota</taxon>
        <taxon>Fungi</taxon>
        <taxon>Fungi incertae sedis</taxon>
        <taxon>Microsporidia</taxon>
        <taxon>Nematocida</taxon>
    </lineage>
</organism>
<evidence type="ECO:0000256" key="1">
    <source>
        <dbReference type="ARBA" id="ARBA00022723"/>
    </source>
</evidence>
<keyword evidence="2" id="KW-0547">Nucleotide-binding</keyword>
<sequence length="258" mass="27705">MSSCITSCSSCPSKNVCTIKNEESGPSEIQKKFMNKKVFGVMSGKGGVGKSTISASLALQMSKIKKTCIIDADIAGPSIARATGVESSQFIAGKLIPSRTEALDVFTPEDKENAHTKGMEILQYLSSIDVDEYEAVVIDTPPGTSDIHIALAKHIPNINIILVSTPHKLSIADTNRQISFCSKTGLKIVGLVENMSGYTCGNCQFVVPVHRTAQLEGVPEDVPRIAVPMCQDIAKESDHGVAKSVTQYMNISQLKIFN</sequence>
<dbReference type="GO" id="GO:0005829">
    <property type="term" value="C:cytosol"/>
    <property type="evidence" value="ECO:0007669"/>
    <property type="project" value="TreeGrafter"/>
</dbReference>
<dbReference type="PANTHER" id="PTHR23264">
    <property type="entry name" value="NUCLEOTIDE-BINDING PROTEIN NBP35 YEAST -RELATED"/>
    <property type="match status" value="1"/>
</dbReference>
<dbReference type="InterPro" id="IPR027417">
    <property type="entry name" value="P-loop_NTPase"/>
</dbReference>
<dbReference type="EMBL" id="AKIJ01000001">
    <property type="protein sequence ID" value="KFG27017.1"/>
    <property type="molecule type" value="Genomic_DNA"/>
</dbReference>
<dbReference type="InterPro" id="IPR033756">
    <property type="entry name" value="YlxH/NBP35"/>
</dbReference>
<dbReference type="GO" id="GO:0016226">
    <property type="term" value="P:iron-sulfur cluster assembly"/>
    <property type="evidence" value="ECO:0007669"/>
    <property type="project" value="InterPro"/>
</dbReference>
<protein>
    <submittedName>
        <fullName evidence="6">Uncharacterized protein</fullName>
    </submittedName>
</protein>
<dbReference type="RefSeq" id="XP_052905572.1">
    <property type="nucleotide sequence ID" value="XM_053047747.1"/>
</dbReference>
<dbReference type="PANTHER" id="PTHR23264:SF19">
    <property type="entry name" value="CYTOSOLIC FE-S CLUSTER ASSEMBLY FACTOR NUBP2"/>
    <property type="match status" value="1"/>
</dbReference>
<dbReference type="GO" id="GO:0046872">
    <property type="term" value="F:metal ion binding"/>
    <property type="evidence" value="ECO:0007669"/>
    <property type="project" value="UniProtKB-KW"/>
</dbReference>
<dbReference type="AlphaFoldDB" id="A0A086J4E9"/>
<evidence type="ECO:0000256" key="2">
    <source>
        <dbReference type="ARBA" id="ARBA00022741"/>
    </source>
</evidence>